<dbReference type="EMBL" id="JWLZ01000185">
    <property type="protein sequence ID" value="KHT62072.1"/>
    <property type="molecule type" value="Genomic_DNA"/>
</dbReference>
<feature type="domain" description="UvrD-like helicase ATP-binding" evidence="11">
    <location>
        <begin position="195"/>
        <end position="510"/>
    </location>
</feature>
<dbReference type="Gene3D" id="1.10.10.160">
    <property type="match status" value="1"/>
</dbReference>
<organism evidence="12 13">
    <name type="scientific">Photobacterium gaetbulicola</name>
    <dbReference type="NCBI Taxonomy" id="1295392"/>
    <lineage>
        <taxon>Bacteria</taxon>
        <taxon>Pseudomonadati</taxon>
        <taxon>Pseudomonadota</taxon>
        <taxon>Gammaproteobacteria</taxon>
        <taxon>Vibrionales</taxon>
        <taxon>Vibrionaceae</taxon>
        <taxon>Photobacterium</taxon>
    </lineage>
</organism>
<keyword evidence="6" id="KW-0413">Isomerase</keyword>
<keyword evidence="2 10" id="KW-0547">Nucleotide-binding</keyword>
<evidence type="ECO:0000256" key="3">
    <source>
        <dbReference type="ARBA" id="ARBA00022801"/>
    </source>
</evidence>
<dbReference type="Proteomes" id="UP000031278">
    <property type="component" value="Unassembled WGS sequence"/>
</dbReference>
<comment type="caution">
    <text evidence="12">The sequence shown here is derived from an EMBL/GenBank/DDBJ whole genome shotgun (WGS) entry which is preliminary data.</text>
</comment>
<evidence type="ECO:0000313" key="12">
    <source>
        <dbReference type="EMBL" id="KHT62072.1"/>
    </source>
</evidence>
<comment type="catalytic activity">
    <reaction evidence="7">
        <text>Couples ATP hydrolysis with the unwinding of duplex DNA by translocating in the 3'-5' direction.</text>
        <dbReference type="EC" id="5.6.2.4"/>
    </reaction>
</comment>
<evidence type="ECO:0000313" key="13">
    <source>
        <dbReference type="Proteomes" id="UP000031278"/>
    </source>
</evidence>
<dbReference type="FunFam" id="3.40.50.300:FF:000975">
    <property type="entry name" value="DNA helicase"/>
    <property type="match status" value="1"/>
</dbReference>
<gene>
    <name evidence="12" type="ORF">RJ45_19315</name>
</gene>
<dbReference type="GO" id="GO:0005524">
    <property type="term" value="F:ATP binding"/>
    <property type="evidence" value="ECO:0007669"/>
    <property type="project" value="UniProtKB-UniRule"/>
</dbReference>
<reference evidence="12 13" key="1">
    <citation type="submission" date="2014-12" db="EMBL/GenBank/DDBJ databases">
        <title>Genome sequencing of Photobacterium gaetbulicola AD005a.</title>
        <authorList>
            <person name="Adrian T.G.S."/>
            <person name="Chan K.G."/>
        </authorList>
    </citation>
    <scope>NUCLEOTIDE SEQUENCE [LARGE SCALE GENOMIC DNA]</scope>
    <source>
        <strain evidence="12 13">AD005a</strain>
    </source>
</reference>
<evidence type="ECO:0000256" key="8">
    <source>
        <dbReference type="ARBA" id="ARBA00034808"/>
    </source>
</evidence>
<comment type="similarity">
    <text evidence="1">Belongs to the helicase family. UvrD subfamily.</text>
</comment>
<feature type="binding site" evidence="10">
    <location>
        <begin position="216"/>
        <end position="223"/>
    </location>
    <ligand>
        <name>ATP</name>
        <dbReference type="ChEBI" id="CHEBI:30616"/>
    </ligand>
</feature>
<dbReference type="GO" id="GO:0016887">
    <property type="term" value="F:ATP hydrolysis activity"/>
    <property type="evidence" value="ECO:0007669"/>
    <property type="project" value="RHEA"/>
</dbReference>
<dbReference type="Pfam" id="PF00580">
    <property type="entry name" value="UvrD-helicase"/>
    <property type="match status" value="1"/>
</dbReference>
<evidence type="ECO:0000256" key="1">
    <source>
        <dbReference type="ARBA" id="ARBA00009922"/>
    </source>
</evidence>
<evidence type="ECO:0000256" key="4">
    <source>
        <dbReference type="ARBA" id="ARBA00022806"/>
    </source>
</evidence>
<evidence type="ECO:0000259" key="11">
    <source>
        <dbReference type="PROSITE" id="PS51198"/>
    </source>
</evidence>
<dbReference type="CDD" id="cd18807">
    <property type="entry name" value="SF1_C_UvrD"/>
    <property type="match status" value="1"/>
</dbReference>
<accession>A0A0B9GZL0</accession>
<evidence type="ECO:0000256" key="10">
    <source>
        <dbReference type="PROSITE-ProRule" id="PRU00560"/>
    </source>
</evidence>
<dbReference type="GO" id="GO:0043138">
    <property type="term" value="F:3'-5' DNA helicase activity"/>
    <property type="evidence" value="ECO:0007669"/>
    <property type="project" value="UniProtKB-EC"/>
</dbReference>
<dbReference type="RefSeq" id="WP_039466091.1">
    <property type="nucleotide sequence ID" value="NZ_JWLZ01000185.1"/>
</dbReference>
<dbReference type="GO" id="GO:0003677">
    <property type="term" value="F:DNA binding"/>
    <property type="evidence" value="ECO:0007669"/>
    <property type="project" value="InterPro"/>
</dbReference>
<evidence type="ECO:0000256" key="6">
    <source>
        <dbReference type="ARBA" id="ARBA00023235"/>
    </source>
</evidence>
<dbReference type="Gene3D" id="3.40.50.300">
    <property type="entry name" value="P-loop containing nucleotide triphosphate hydrolases"/>
    <property type="match status" value="2"/>
</dbReference>
<dbReference type="Pfam" id="PF13361">
    <property type="entry name" value="UvrD_C"/>
    <property type="match status" value="1"/>
</dbReference>
<name>A0A0B9GZL0_9GAMM</name>
<dbReference type="InterPro" id="IPR014017">
    <property type="entry name" value="DNA_helicase_UvrD-like_C"/>
</dbReference>
<dbReference type="PANTHER" id="PTHR11070">
    <property type="entry name" value="UVRD / RECB / PCRA DNA HELICASE FAMILY MEMBER"/>
    <property type="match status" value="1"/>
</dbReference>
<dbReference type="InterPro" id="IPR022161">
    <property type="entry name" value="Helicase_IV_N"/>
</dbReference>
<evidence type="ECO:0000256" key="7">
    <source>
        <dbReference type="ARBA" id="ARBA00034617"/>
    </source>
</evidence>
<dbReference type="InterPro" id="IPR027417">
    <property type="entry name" value="P-loop_NTPase"/>
</dbReference>
<proteinExistence type="inferred from homology"/>
<dbReference type="Pfam" id="PF12462">
    <property type="entry name" value="Helicase_IV_N"/>
    <property type="match status" value="1"/>
</dbReference>
<dbReference type="PANTHER" id="PTHR11070:SF63">
    <property type="entry name" value="DNA HELICASE IV"/>
    <property type="match status" value="1"/>
</dbReference>
<dbReference type="CDD" id="cd17932">
    <property type="entry name" value="DEXQc_UvrD"/>
    <property type="match status" value="1"/>
</dbReference>
<dbReference type="InterPro" id="IPR013986">
    <property type="entry name" value="DExx_box_DNA_helicase_dom_sf"/>
</dbReference>
<dbReference type="AlphaFoldDB" id="A0A0B9GZL0"/>
<dbReference type="SUPFAM" id="SSF52540">
    <property type="entry name" value="P-loop containing nucleoside triphosphate hydrolases"/>
    <property type="match status" value="1"/>
</dbReference>
<dbReference type="GO" id="GO:0005829">
    <property type="term" value="C:cytosol"/>
    <property type="evidence" value="ECO:0007669"/>
    <property type="project" value="TreeGrafter"/>
</dbReference>
<dbReference type="NCBIfam" id="NF008276">
    <property type="entry name" value="PRK11054.1"/>
    <property type="match status" value="1"/>
</dbReference>
<dbReference type="InterPro" id="IPR000212">
    <property type="entry name" value="DNA_helicase_UvrD/REP"/>
</dbReference>
<comment type="catalytic activity">
    <reaction evidence="9">
        <text>ATP + H2O = ADP + phosphate + H(+)</text>
        <dbReference type="Rhea" id="RHEA:13065"/>
        <dbReference type="ChEBI" id="CHEBI:15377"/>
        <dbReference type="ChEBI" id="CHEBI:15378"/>
        <dbReference type="ChEBI" id="CHEBI:30616"/>
        <dbReference type="ChEBI" id="CHEBI:43474"/>
        <dbReference type="ChEBI" id="CHEBI:456216"/>
        <dbReference type="EC" id="5.6.2.4"/>
    </reaction>
</comment>
<dbReference type="PROSITE" id="PS51198">
    <property type="entry name" value="UVRD_HELICASE_ATP_BIND"/>
    <property type="match status" value="1"/>
</dbReference>
<keyword evidence="4 10" id="KW-0347">Helicase</keyword>
<keyword evidence="5 10" id="KW-0067">ATP-binding</keyword>
<dbReference type="EC" id="5.6.2.4" evidence="8"/>
<dbReference type="GO" id="GO:0000725">
    <property type="term" value="P:recombinational repair"/>
    <property type="evidence" value="ECO:0007669"/>
    <property type="project" value="TreeGrafter"/>
</dbReference>
<evidence type="ECO:0000256" key="9">
    <source>
        <dbReference type="ARBA" id="ARBA00048988"/>
    </source>
</evidence>
<evidence type="ECO:0000256" key="5">
    <source>
        <dbReference type="ARBA" id="ARBA00022840"/>
    </source>
</evidence>
<dbReference type="InterPro" id="IPR014016">
    <property type="entry name" value="UvrD-like_ATP-bd"/>
</dbReference>
<evidence type="ECO:0000256" key="2">
    <source>
        <dbReference type="ARBA" id="ARBA00022741"/>
    </source>
</evidence>
<protein>
    <recommendedName>
        <fullName evidence="8">DNA 3'-5' helicase</fullName>
        <ecNumber evidence="8">5.6.2.4</ecNumber>
    </recommendedName>
</protein>
<sequence>MRLTAGWLAQWLAQGDYCSIALGDNCLVLDSQTETEEIPFDEWDGAIDVHRGVLWGSFELTSADQEYCWTVHGLPWQQCKAFANMLLEAYRNWAQGRVEKLDNLLPVMLERIERYAQADGYLRESSHRQLHRYLDNALASTGLTRELAASFRPLAFEKVEPWLEGNEEWVEEANNQWLEKETEKWSSWFDKFESSPLNPSQREAVLINQDHNLVLAGAGTGKTSVLVARAAYLIANQQSQPEEILMLAFGRKAAEEMSERLAAKVSDRIKVATFHSLGTQIIKAVESEMPSVSPITLDDKERAKWIAQVLTEQWESAASAKRWQKHLTQWRIPGFKADNSMEKQAKSEQLAAWVWRHIELIGQRGANKSQLVESIEKHENESARARMKSELALLWPCYRAYEQHLKANKQIDFNTMIQRATEYVKEGKFTPPWTFVMVDEYQDISPHRLALIEALCHVGDKDQRPTLFAVGDDWQAIYRFAGADVNLTTGFEQRFGASHITELDTTYRFNSMIGEVANAFIQQNPNQLKKDLTSFKKQKRKAVTLLCQDLIDQELAQLASQQKGEVTTLLLGRNNNQRPEKLKQWQEKWPHLGISFMTCHASKGREADFVFILDVNRGVFPAPDRDTGLAACLQARGESFTDAEERRLFYVALTRAKKHVWVCAEPQKPSTFVNELIDDGYPVMNKIKRVKAKQK</sequence>
<keyword evidence="3 10" id="KW-0378">Hydrolase</keyword>